<proteinExistence type="predicted"/>
<dbReference type="OrthoDB" id="8062037at2759"/>
<organism evidence="5 6">
    <name type="scientific">Callosobruchus maculatus</name>
    <name type="common">Southern cowpea weevil</name>
    <name type="synonym">Pulse bruchid</name>
    <dbReference type="NCBI Taxonomy" id="64391"/>
    <lineage>
        <taxon>Eukaryota</taxon>
        <taxon>Metazoa</taxon>
        <taxon>Ecdysozoa</taxon>
        <taxon>Arthropoda</taxon>
        <taxon>Hexapoda</taxon>
        <taxon>Insecta</taxon>
        <taxon>Pterygota</taxon>
        <taxon>Neoptera</taxon>
        <taxon>Endopterygota</taxon>
        <taxon>Coleoptera</taxon>
        <taxon>Polyphaga</taxon>
        <taxon>Cucujiformia</taxon>
        <taxon>Chrysomeloidea</taxon>
        <taxon>Chrysomelidae</taxon>
        <taxon>Bruchinae</taxon>
        <taxon>Bruchini</taxon>
        <taxon>Callosobruchus</taxon>
    </lineage>
</organism>
<accession>A0A653BP36</accession>
<sequence length="136" mass="15478">MGNFGTGYRYLFQLQNRINFTFAHFCQGSCTICRVLNRTADDVGTIGHLETHPESTMASETYKLSPLVHERAAEGQRRRKGSAKGSRRRYILCAVCETTVQSEDLKKAACGDVFHAFCLSEWRKHSRKCPECRARI</sequence>
<evidence type="ECO:0000256" key="2">
    <source>
        <dbReference type="ARBA" id="ARBA00022833"/>
    </source>
</evidence>
<dbReference type="Pfam" id="PF13639">
    <property type="entry name" value="zf-RING_2"/>
    <property type="match status" value="1"/>
</dbReference>
<feature type="domain" description="RING-type" evidence="4">
    <location>
        <begin position="93"/>
        <end position="133"/>
    </location>
</feature>
<name>A0A653BP36_CALMS</name>
<evidence type="ECO:0000256" key="1">
    <source>
        <dbReference type="ARBA" id="ARBA00022771"/>
    </source>
</evidence>
<dbReference type="PROSITE" id="PS50089">
    <property type="entry name" value="ZF_RING_2"/>
    <property type="match status" value="1"/>
</dbReference>
<dbReference type="SUPFAM" id="SSF57850">
    <property type="entry name" value="RING/U-box"/>
    <property type="match status" value="1"/>
</dbReference>
<dbReference type="AlphaFoldDB" id="A0A653BP36"/>
<evidence type="ECO:0000256" key="3">
    <source>
        <dbReference type="PROSITE-ProRule" id="PRU00175"/>
    </source>
</evidence>
<reference evidence="5 6" key="1">
    <citation type="submission" date="2019-01" db="EMBL/GenBank/DDBJ databases">
        <authorList>
            <person name="Sayadi A."/>
        </authorList>
    </citation>
    <scope>NUCLEOTIDE SEQUENCE [LARGE SCALE GENOMIC DNA]</scope>
</reference>
<dbReference type="InterPro" id="IPR013083">
    <property type="entry name" value="Znf_RING/FYVE/PHD"/>
</dbReference>
<dbReference type="InterPro" id="IPR001841">
    <property type="entry name" value="Znf_RING"/>
</dbReference>
<evidence type="ECO:0000259" key="4">
    <source>
        <dbReference type="PROSITE" id="PS50089"/>
    </source>
</evidence>
<dbReference type="EMBL" id="CAACVG010002973">
    <property type="protein sequence ID" value="VEN37075.1"/>
    <property type="molecule type" value="Genomic_DNA"/>
</dbReference>
<evidence type="ECO:0000313" key="6">
    <source>
        <dbReference type="Proteomes" id="UP000410492"/>
    </source>
</evidence>
<keyword evidence="1 3" id="KW-0479">Metal-binding</keyword>
<protein>
    <recommendedName>
        <fullName evidence="4">RING-type domain-containing protein</fullName>
    </recommendedName>
</protein>
<gene>
    <name evidence="5" type="ORF">CALMAC_LOCUS2446</name>
</gene>
<keyword evidence="2" id="KW-0862">Zinc</keyword>
<dbReference type="Gene3D" id="3.30.40.10">
    <property type="entry name" value="Zinc/RING finger domain, C3HC4 (zinc finger)"/>
    <property type="match status" value="1"/>
</dbReference>
<dbReference type="GO" id="GO:0008270">
    <property type="term" value="F:zinc ion binding"/>
    <property type="evidence" value="ECO:0007669"/>
    <property type="project" value="UniProtKB-KW"/>
</dbReference>
<evidence type="ECO:0000313" key="5">
    <source>
        <dbReference type="EMBL" id="VEN37075.1"/>
    </source>
</evidence>
<keyword evidence="1 3" id="KW-0863">Zinc-finger</keyword>
<dbReference type="Proteomes" id="UP000410492">
    <property type="component" value="Unassembled WGS sequence"/>
</dbReference>
<keyword evidence="6" id="KW-1185">Reference proteome</keyword>